<dbReference type="InterPro" id="IPR000682">
    <property type="entry name" value="PCMT"/>
</dbReference>
<evidence type="ECO:0000256" key="4">
    <source>
        <dbReference type="ARBA" id="ARBA00013346"/>
    </source>
</evidence>
<evidence type="ECO:0000313" key="11">
    <source>
        <dbReference type="Proteomes" id="UP000598467"/>
    </source>
</evidence>
<dbReference type="RefSeq" id="WP_190290975.1">
    <property type="nucleotide sequence ID" value="NZ_JABFCZ010000008.1"/>
</dbReference>
<comment type="subcellular location">
    <subcellularLocation>
        <location evidence="1">Cytoplasm</location>
    </subcellularLocation>
</comment>
<evidence type="ECO:0000256" key="9">
    <source>
        <dbReference type="NCBIfam" id="TIGR00080"/>
    </source>
</evidence>
<dbReference type="Pfam" id="PF01135">
    <property type="entry name" value="PCMT"/>
    <property type="match status" value="1"/>
</dbReference>
<dbReference type="InterPro" id="IPR029063">
    <property type="entry name" value="SAM-dependent_MTases_sf"/>
</dbReference>
<comment type="caution">
    <text evidence="10">The sequence shown here is derived from an EMBL/GenBank/DDBJ whole genome shotgun (WGS) entry which is preliminary data.</text>
</comment>
<organism evidence="10 11">
    <name type="scientific">Roseibium aggregatum</name>
    <dbReference type="NCBI Taxonomy" id="187304"/>
    <lineage>
        <taxon>Bacteria</taxon>
        <taxon>Pseudomonadati</taxon>
        <taxon>Pseudomonadota</taxon>
        <taxon>Alphaproteobacteria</taxon>
        <taxon>Hyphomicrobiales</taxon>
        <taxon>Stappiaceae</taxon>
        <taxon>Roseibium</taxon>
    </lineage>
</organism>
<dbReference type="GO" id="GO:0004719">
    <property type="term" value="F:protein-L-isoaspartate (D-aspartate) O-methyltransferase activity"/>
    <property type="evidence" value="ECO:0007669"/>
    <property type="project" value="UniProtKB-UniRule"/>
</dbReference>
<dbReference type="EMBL" id="JABFCZ010000008">
    <property type="protein sequence ID" value="MBD1546302.1"/>
    <property type="molecule type" value="Genomic_DNA"/>
</dbReference>
<sequence>MTDHPGSIVPEDATAVSLDEAEARAGLVLALRGRGIGDRSLLSAIERLPRRLFLSARYHRLAYEDASIPIECGQTVSAPSYVARVVQALGLTRDHRVLEVGTGSGYQTAVLGHLAGEVDSIDRYKTLVELATQRAAALKLKNVRIHHADGLGGLKERAPFDRIVLTGAVPDVPEVLISQLAPEGILIAPVGEPGKPQALTRILRGAAGDDYQEIDRVRLVSLTQGRADRL</sequence>
<evidence type="ECO:0000256" key="7">
    <source>
        <dbReference type="ARBA" id="ARBA00022679"/>
    </source>
</evidence>
<proteinExistence type="inferred from homology"/>
<dbReference type="NCBIfam" id="NF001453">
    <property type="entry name" value="PRK00312.1"/>
    <property type="match status" value="1"/>
</dbReference>
<dbReference type="GO" id="GO:0005737">
    <property type="term" value="C:cytoplasm"/>
    <property type="evidence" value="ECO:0007669"/>
    <property type="project" value="UniProtKB-SubCell"/>
</dbReference>
<comment type="similarity">
    <text evidence="2">Belongs to the methyltransferase superfamily. L-isoaspartyl/D-aspartyl protein methyltransferase family.</text>
</comment>
<name>A0A926P3X3_9HYPH</name>
<evidence type="ECO:0000256" key="3">
    <source>
        <dbReference type="ARBA" id="ARBA00011890"/>
    </source>
</evidence>
<gene>
    <name evidence="10" type="ORF">HK439_08515</name>
</gene>
<keyword evidence="5" id="KW-0963">Cytoplasm</keyword>
<evidence type="ECO:0000256" key="2">
    <source>
        <dbReference type="ARBA" id="ARBA00005369"/>
    </source>
</evidence>
<protein>
    <recommendedName>
        <fullName evidence="4 9">Protein-L-isoaspartate O-methyltransferase</fullName>
        <ecNumber evidence="3 9">2.1.1.77</ecNumber>
    </recommendedName>
</protein>
<dbReference type="GO" id="GO:0030091">
    <property type="term" value="P:protein repair"/>
    <property type="evidence" value="ECO:0007669"/>
    <property type="project" value="UniProtKB-UniRule"/>
</dbReference>
<accession>A0A926P3X3</accession>
<dbReference type="SUPFAM" id="SSF53335">
    <property type="entry name" value="S-adenosyl-L-methionine-dependent methyltransferases"/>
    <property type="match status" value="1"/>
</dbReference>
<dbReference type="PANTHER" id="PTHR11579">
    <property type="entry name" value="PROTEIN-L-ISOASPARTATE O-METHYLTRANSFERASE"/>
    <property type="match status" value="1"/>
</dbReference>
<dbReference type="Proteomes" id="UP000598467">
    <property type="component" value="Unassembled WGS sequence"/>
</dbReference>
<evidence type="ECO:0000256" key="6">
    <source>
        <dbReference type="ARBA" id="ARBA00022603"/>
    </source>
</evidence>
<keyword evidence="8" id="KW-0949">S-adenosyl-L-methionine</keyword>
<dbReference type="NCBIfam" id="TIGR00080">
    <property type="entry name" value="pimt"/>
    <property type="match status" value="1"/>
</dbReference>
<keyword evidence="6 10" id="KW-0489">Methyltransferase</keyword>
<dbReference type="CDD" id="cd02440">
    <property type="entry name" value="AdoMet_MTases"/>
    <property type="match status" value="1"/>
</dbReference>
<evidence type="ECO:0000313" key="10">
    <source>
        <dbReference type="EMBL" id="MBD1546302.1"/>
    </source>
</evidence>
<keyword evidence="7 10" id="KW-0808">Transferase</keyword>
<dbReference type="PROSITE" id="PS01279">
    <property type="entry name" value="PCMT"/>
    <property type="match status" value="1"/>
</dbReference>
<evidence type="ECO:0000256" key="1">
    <source>
        <dbReference type="ARBA" id="ARBA00004496"/>
    </source>
</evidence>
<evidence type="ECO:0000256" key="8">
    <source>
        <dbReference type="ARBA" id="ARBA00022691"/>
    </source>
</evidence>
<dbReference type="Gene3D" id="3.40.50.150">
    <property type="entry name" value="Vaccinia Virus protein VP39"/>
    <property type="match status" value="1"/>
</dbReference>
<reference evidence="10" key="1">
    <citation type="submission" date="2020-05" db="EMBL/GenBank/DDBJ databases">
        <title>Identification of trans-AT polyketide cluster in two marine bacteria, producers of a novel glutaramide-containing polyketide sesbanimide D and analogs.</title>
        <authorList>
            <person name="Kacar D."/>
            <person name="Rodriguez P."/>
            <person name="Canedo L."/>
            <person name="Gonzalez E."/>
            <person name="Galan B."/>
            <person name="De La Calle F."/>
            <person name="Garcia J.L."/>
        </authorList>
    </citation>
    <scope>NUCLEOTIDE SEQUENCE</scope>
    <source>
        <strain evidence="10">PHM038</strain>
    </source>
</reference>
<dbReference type="AlphaFoldDB" id="A0A926P3X3"/>
<evidence type="ECO:0000256" key="5">
    <source>
        <dbReference type="ARBA" id="ARBA00022490"/>
    </source>
</evidence>
<dbReference type="EC" id="2.1.1.77" evidence="3 9"/>
<dbReference type="PANTHER" id="PTHR11579:SF0">
    <property type="entry name" value="PROTEIN-L-ISOASPARTATE(D-ASPARTATE) O-METHYLTRANSFERASE"/>
    <property type="match status" value="1"/>
</dbReference>
<dbReference type="GO" id="GO:0032259">
    <property type="term" value="P:methylation"/>
    <property type="evidence" value="ECO:0007669"/>
    <property type="project" value="UniProtKB-KW"/>
</dbReference>